<evidence type="ECO:0000256" key="2">
    <source>
        <dbReference type="ARBA" id="ARBA00022617"/>
    </source>
</evidence>
<keyword evidence="5 7" id="KW-0408">Iron</keyword>
<dbReference type="GO" id="GO:0016705">
    <property type="term" value="F:oxidoreductase activity, acting on paired donors, with incorporation or reduction of molecular oxygen"/>
    <property type="evidence" value="ECO:0007669"/>
    <property type="project" value="InterPro"/>
</dbReference>
<dbReference type="Gene3D" id="1.10.630.10">
    <property type="entry name" value="Cytochrome P450"/>
    <property type="match status" value="1"/>
</dbReference>
<protein>
    <submittedName>
        <fullName evidence="9">Cytochrome P450</fullName>
    </submittedName>
</protein>
<evidence type="ECO:0000256" key="7">
    <source>
        <dbReference type="PIRSR" id="PIRSR602401-1"/>
    </source>
</evidence>
<organism evidence="9 10">
    <name type="scientific">Hymenobacter setariae</name>
    <dbReference type="NCBI Taxonomy" id="2594794"/>
    <lineage>
        <taxon>Bacteria</taxon>
        <taxon>Pseudomonadati</taxon>
        <taxon>Bacteroidota</taxon>
        <taxon>Cytophagia</taxon>
        <taxon>Cytophagales</taxon>
        <taxon>Hymenobacteraceae</taxon>
        <taxon>Hymenobacter</taxon>
    </lineage>
</organism>
<dbReference type="PRINTS" id="PR00463">
    <property type="entry name" value="EP450I"/>
</dbReference>
<dbReference type="GO" id="GO:0004497">
    <property type="term" value="F:monooxygenase activity"/>
    <property type="evidence" value="ECO:0007669"/>
    <property type="project" value="UniProtKB-KW"/>
</dbReference>
<evidence type="ECO:0000256" key="4">
    <source>
        <dbReference type="ARBA" id="ARBA00023002"/>
    </source>
</evidence>
<keyword evidence="10" id="KW-1185">Reference proteome</keyword>
<dbReference type="AlphaFoldDB" id="A0A558C428"/>
<keyword evidence="3 7" id="KW-0479">Metal-binding</keyword>
<dbReference type="InterPro" id="IPR017972">
    <property type="entry name" value="Cyt_P450_CS"/>
</dbReference>
<dbReference type="InterPro" id="IPR001128">
    <property type="entry name" value="Cyt_P450"/>
</dbReference>
<keyword evidence="4 8" id="KW-0560">Oxidoreductase</keyword>
<dbReference type="InterPro" id="IPR050196">
    <property type="entry name" value="Cytochrome_P450_Monoox"/>
</dbReference>
<evidence type="ECO:0000256" key="5">
    <source>
        <dbReference type="ARBA" id="ARBA00023004"/>
    </source>
</evidence>
<dbReference type="PANTHER" id="PTHR24291">
    <property type="entry name" value="CYTOCHROME P450 FAMILY 4"/>
    <property type="match status" value="1"/>
</dbReference>
<evidence type="ECO:0000313" key="10">
    <source>
        <dbReference type="Proteomes" id="UP000317624"/>
    </source>
</evidence>
<dbReference type="GO" id="GO:0020037">
    <property type="term" value="F:heme binding"/>
    <property type="evidence" value="ECO:0007669"/>
    <property type="project" value="InterPro"/>
</dbReference>
<dbReference type="PRINTS" id="PR00385">
    <property type="entry name" value="P450"/>
</dbReference>
<dbReference type="InterPro" id="IPR002401">
    <property type="entry name" value="Cyt_P450_E_grp-I"/>
</dbReference>
<evidence type="ECO:0000256" key="1">
    <source>
        <dbReference type="ARBA" id="ARBA00010617"/>
    </source>
</evidence>
<name>A0A558C428_9BACT</name>
<keyword evidence="6 8" id="KW-0503">Monooxygenase</keyword>
<accession>A0A558C428</accession>
<evidence type="ECO:0000313" key="9">
    <source>
        <dbReference type="EMBL" id="TVT43543.1"/>
    </source>
</evidence>
<feature type="binding site" description="axial binding residue" evidence="7">
    <location>
        <position position="432"/>
    </location>
    <ligand>
        <name>heme</name>
        <dbReference type="ChEBI" id="CHEBI:30413"/>
    </ligand>
    <ligandPart>
        <name>Fe</name>
        <dbReference type="ChEBI" id="CHEBI:18248"/>
    </ligandPart>
</feature>
<gene>
    <name evidence="9" type="ORF">FNT36_05515</name>
</gene>
<evidence type="ECO:0000256" key="3">
    <source>
        <dbReference type="ARBA" id="ARBA00022723"/>
    </source>
</evidence>
<keyword evidence="2 7" id="KW-0349">Heme</keyword>
<comment type="caution">
    <text evidence="9">The sequence shown here is derived from an EMBL/GenBank/DDBJ whole genome shotgun (WGS) entry which is preliminary data.</text>
</comment>
<evidence type="ECO:0000256" key="6">
    <source>
        <dbReference type="ARBA" id="ARBA00023033"/>
    </source>
</evidence>
<dbReference type="PANTHER" id="PTHR24291:SF50">
    <property type="entry name" value="BIFUNCTIONAL ALBAFLAVENONE MONOOXYGENASE_TERPENE SYNTHASE"/>
    <property type="match status" value="1"/>
</dbReference>
<sequence length="484" mass="54388">MTTVVSTGSYDYLTSALTTMPTPVTTSSTWPQVPRWLTLRQSLRMARDPVGNLNKVLAAYGDTVHLYLGGVKPSIVTRDPALVQHILQKNHRRYHKSDLTHGLLRYLGKGLLTNEGADWLRQRRLIQPGFHRQRLAGLTRLMRAAADEWVAELAALGAAQGPVEVEAHAAMTRVAFRIVARSVFGDSLSDEELMQLSDWLTAIQLFYVTTIRQPYLRPVQHLRGRYRQHDDLARRLRELVRAAIARHRTAQAAAPADAAPPDDLLQMLLDARYEDTGEPMTEHQLIDELNILLVAGHETSANALAWAFFLLARHPEVQDRLAEEINRELPNGQEVEFAGLPRLSYALQVVQEAMRLYPPAWIIDRVATEDDEFQGVAIPKGSVFSLYVYGVHHHAGLWPDAEAFRPERFAADAQPALPTYGYLPFGGGPRLCVGSHFALTELQLVLIQTLRRYRVLPTAETPPGMNPLVTLRPAGELRLRFEQR</sequence>
<dbReference type="PROSITE" id="PS00086">
    <property type="entry name" value="CYTOCHROME_P450"/>
    <property type="match status" value="1"/>
</dbReference>
<reference evidence="9 10" key="1">
    <citation type="submission" date="2019-07" db="EMBL/GenBank/DDBJ databases">
        <title>Hymenobacter sp. straun FUR1 Genome sequencing and assembly.</title>
        <authorList>
            <person name="Chhetri G."/>
        </authorList>
    </citation>
    <scope>NUCLEOTIDE SEQUENCE [LARGE SCALE GENOMIC DNA]</scope>
    <source>
        <strain evidence="9 10">Fur1</strain>
    </source>
</reference>
<evidence type="ECO:0000256" key="8">
    <source>
        <dbReference type="RuleBase" id="RU000461"/>
    </source>
</evidence>
<dbReference type="OrthoDB" id="9764248at2"/>
<proteinExistence type="inferred from homology"/>
<dbReference type="GO" id="GO:0005506">
    <property type="term" value="F:iron ion binding"/>
    <property type="evidence" value="ECO:0007669"/>
    <property type="project" value="InterPro"/>
</dbReference>
<dbReference type="SUPFAM" id="SSF48264">
    <property type="entry name" value="Cytochrome P450"/>
    <property type="match status" value="1"/>
</dbReference>
<comment type="cofactor">
    <cofactor evidence="7">
        <name>heme</name>
        <dbReference type="ChEBI" id="CHEBI:30413"/>
    </cofactor>
</comment>
<comment type="similarity">
    <text evidence="1 8">Belongs to the cytochrome P450 family.</text>
</comment>
<dbReference type="Proteomes" id="UP000317624">
    <property type="component" value="Unassembled WGS sequence"/>
</dbReference>
<dbReference type="InterPro" id="IPR036396">
    <property type="entry name" value="Cyt_P450_sf"/>
</dbReference>
<dbReference type="Pfam" id="PF00067">
    <property type="entry name" value="p450"/>
    <property type="match status" value="1"/>
</dbReference>
<dbReference type="EMBL" id="VMRJ01000001">
    <property type="protein sequence ID" value="TVT43543.1"/>
    <property type="molecule type" value="Genomic_DNA"/>
</dbReference>